<dbReference type="PANTHER" id="PTHR12083">
    <property type="entry name" value="BIFUNCTIONAL POLYNUCLEOTIDE PHOSPHATASE/KINASE"/>
    <property type="match status" value="1"/>
</dbReference>
<dbReference type="InterPro" id="IPR036412">
    <property type="entry name" value="HAD-like_sf"/>
</dbReference>
<feature type="region of interest" description="Disordered" evidence="1">
    <location>
        <begin position="1"/>
        <end position="29"/>
    </location>
</feature>
<dbReference type="SUPFAM" id="SSF56784">
    <property type="entry name" value="HAD-like"/>
    <property type="match status" value="1"/>
</dbReference>
<dbReference type="PANTHER" id="PTHR12083:SF9">
    <property type="entry name" value="BIFUNCTIONAL POLYNUCLEOTIDE PHOSPHATASE_KINASE"/>
    <property type="match status" value="1"/>
</dbReference>
<dbReference type="AlphaFoldDB" id="A0A2N3NIM3"/>
<dbReference type="InterPro" id="IPR027417">
    <property type="entry name" value="P-loop_NTPase"/>
</dbReference>
<evidence type="ECO:0000313" key="2">
    <source>
        <dbReference type="EMBL" id="PKS12283.1"/>
    </source>
</evidence>
<organism evidence="2 3">
    <name type="scientific">Lomentospora prolificans</name>
    <dbReference type="NCBI Taxonomy" id="41688"/>
    <lineage>
        <taxon>Eukaryota</taxon>
        <taxon>Fungi</taxon>
        <taxon>Dikarya</taxon>
        <taxon>Ascomycota</taxon>
        <taxon>Pezizomycotina</taxon>
        <taxon>Sordariomycetes</taxon>
        <taxon>Hypocreomycetidae</taxon>
        <taxon>Microascales</taxon>
        <taxon>Microascaceae</taxon>
        <taxon>Lomentospora</taxon>
    </lineage>
</organism>
<dbReference type="FunFam" id="3.40.50.300:FF:002548">
    <property type="entry name" value="DNA kinase/phosphatase Pnk1"/>
    <property type="match status" value="1"/>
</dbReference>
<dbReference type="GO" id="GO:0006281">
    <property type="term" value="P:DNA repair"/>
    <property type="evidence" value="ECO:0007669"/>
    <property type="project" value="TreeGrafter"/>
</dbReference>
<dbReference type="OrthoDB" id="19045at2759"/>
<dbReference type="FunFam" id="3.40.50.1000:FF:000078">
    <property type="entry name" value="Bifunctional polynucleotide phosphatase/kinase"/>
    <property type="match status" value="1"/>
</dbReference>
<dbReference type="EMBL" id="NLAX01000004">
    <property type="protein sequence ID" value="PKS12283.1"/>
    <property type="molecule type" value="Genomic_DNA"/>
</dbReference>
<comment type="caution">
    <text evidence="2">The sequence shown here is derived from an EMBL/GenBank/DDBJ whole genome shotgun (WGS) entry which is preliminary data.</text>
</comment>
<dbReference type="InterPro" id="IPR006551">
    <property type="entry name" value="Polynucleotide_phosphatase"/>
</dbReference>
<dbReference type="GO" id="GO:0046403">
    <property type="term" value="F:polynucleotide 3'-phosphatase activity"/>
    <property type="evidence" value="ECO:0007669"/>
    <property type="project" value="TreeGrafter"/>
</dbReference>
<dbReference type="SUPFAM" id="SSF52540">
    <property type="entry name" value="P-loop containing nucleoside triphosphate hydrolases"/>
    <property type="match status" value="1"/>
</dbReference>
<feature type="compositionally biased region" description="Basic and acidic residues" evidence="1">
    <location>
        <begin position="84"/>
        <end position="93"/>
    </location>
</feature>
<keyword evidence="3" id="KW-1185">Reference proteome</keyword>
<evidence type="ECO:0008006" key="4">
    <source>
        <dbReference type="Google" id="ProtNLM"/>
    </source>
</evidence>
<dbReference type="InParanoid" id="A0A2N3NIM3"/>
<accession>A0A2N3NIM3</accession>
<reference evidence="2 3" key="1">
    <citation type="journal article" date="2017" name="G3 (Bethesda)">
        <title>First Draft Genome Sequence of the Pathogenic Fungus Lomentospora prolificans (Formerly Scedosporium prolificans).</title>
        <authorList>
            <person name="Luo R."/>
            <person name="Zimin A."/>
            <person name="Workman R."/>
            <person name="Fan Y."/>
            <person name="Pertea G."/>
            <person name="Grossman N."/>
            <person name="Wear M.P."/>
            <person name="Jia B."/>
            <person name="Miller H."/>
            <person name="Casadevall A."/>
            <person name="Timp W."/>
            <person name="Zhang S.X."/>
            <person name="Salzberg S.L."/>
        </authorList>
    </citation>
    <scope>NUCLEOTIDE SEQUENCE [LARGE SCALE GENOMIC DNA]</scope>
    <source>
        <strain evidence="2 3">JHH-5317</strain>
    </source>
</reference>
<gene>
    <name evidence="2" type="ORF">jhhlp_001583</name>
</gene>
<dbReference type="NCBIfam" id="TIGR01662">
    <property type="entry name" value="HAD-SF-IIIA"/>
    <property type="match status" value="1"/>
</dbReference>
<dbReference type="InterPro" id="IPR023214">
    <property type="entry name" value="HAD_sf"/>
</dbReference>
<dbReference type="Proteomes" id="UP000233524">
    <property type="component" value="Unassembled WGS sequence"/>
</dbReference>
<feature type="compositionally biased region" description="Polar residues" evidence="1">
    <location>
        <begin position="1"/>
        <end position="10"/>
    </location>
</feature>
<evidence type="ECO:0000313" key="3">
    <source>
        <dbReference type="Proteomes" id="UP000233524"/>
    </source>
</evidence>
<dbReference type="Gene3D" id="3.40.50.1000">
    <property type="entry name" value="HAD superfamily/HAD-like"/>
    <property type="match status" value="1"/>
</dbReference>
<dbReference type="NCBIfam" id="TIGR01664">
    <property type="entry name" value="DNA-3'-Pase"/>
    <property type="match status" value="1"/>
</dbReference>
<dbReference type="STRING" id="41688.A0A2N3NIM3"/>
<dbReference type="Pfam" id="PF08645">
    <property type="entry name" value="PNK3P"/>
    <property type="match status" value="1"/>
</dbReference>
<dbReference type="InterPro" id="IPR013954">
    <property type="entry name" value="PNK3P"/>
</dbReference>
<dbReference type="Gene3D" id="3.40.50.300">
    <property type="entry name" value="P-loop containing nucleotide triphosphate hydrolases"/>
    <property type="match status" value="1"/>
</dbReference>
<feature type="region of interest" description="Disordered" evidence="1">
    <location>
        <begin position="53"/>
        <end position="94"/>
    </location>
</feature>
<feature type="compositionally biased region" description="Basic and acidic residues" evidence="1">
    <location>
        <begin position="57"/>
        <end position="70"/>
    </location>
</feature>
<name>A0A2N3NIM3_9PEZI</name>
<dbReference type="GO" id="GO:0003690">
    <property type="term" value="F:double-stranded DNA binding"/>
    <property type="evidence" value="ECO:0007669"/>
    <property type="project" value="TreeGrafter"/>
</dbReference>
<dbReference type="GO" id="GO:0046404">
    <property type="term" value="F:ATP-dependent polydeoxyribonucleotide 5'-hydroxyl-kinase activity"/>
    <property type="evidence" value="ECO:0007669"/>
    <property type="project" value="TreeGrafter"/>
</dbReference>
<evidence type="ECO:0000256" key="1">
    <source>
        <dbReference type="SAM" id="MobiDB-lite"/>
    </source>
</evidence>
<dbReference type="VEuPathDB" id="FungiDB:jhhlp_001583"/>
<sequence>MSSGASNPTKRTSDVPISPPPVKRRLQSGTTSFYGIITDSNISENAVATFFTPTSQKPKDKTTWTERAPDDDTPTSLLVGRYVPDGKTEDPASKRRKIAAFDLDSTLIKPKSGKKHADSATDWQWWNTAVPAKLKSLYDDSYRVVIISNQGGLQLHYDPKSKAPKARSTTRVTAFKQKCSAVLSHLDIPTTVYAATGRDIFRKPRTGIWAEICEDYDLNPKDIDIENSFYVGDAGGRIAEIGGSNQGLVTAKDFSCSDRDFAHNVGIPFLTPEEYFLGLPPREFRRDFDLEHFPFPEESDDKIPMFSTKNKQDLVIFCGPPGAGKSTFYHRYLKPLGYERVNQDTLKTREKCVHAASNLLGEGDSVVIDNTNPDSDTRAVWVELAKKFKVPVRCVWFKTPPSVCEHNDAVRSMNKLMNPEKREALPKLAFNSFASKFKQPQEKEGFQDITEVEFRFRGSKEEYDIWARYWL</sequence>
<protein>
    <recommendedName>
        <fullName evidence="4">Polynucleotide kinase 3'-phosphatase</fullName>
    </recommendedName>
</protein>
<proteinExistence type="predicted"/>
<dbReference type="Pfam" id="PF13671">
    <property type="entry name" value="AAA_33"/>
    <property type="match status" value="1"/>
</dbReference>
<dbReference type="InterPro" id="IPR006549">
    <property type="entry name" value="HAD-SF_hydro_IIIA"/>
</dbReference>